<keyword evidence="2" id="KW-1185">Reference proteome</keyword>
<dbReference type="InterPro" id="IPR022085">
    <property type="entry name" value="OpdG"/>
</dbReference>
<dbReference type="PANTHER" id="PTHR38797">
    <property type="entry name" value="NUCLEAR PORE COMPLEX PROTEIN NUP85-RELATED"/>
    <property type="match status" value="1"/>
</dbReference>
<gene>
    <name evidence="1" type="ORF">VPNG_08962</name>
</gene>
<evidence type="ECO:0000313" key="1">
    <source>
        <dbReference type="EMBL" id="ROV95245.1"/>
    </source>
</evidence>
<dbReference type="InParanoid" id="A0A423VVX0"/>
<dbReference type="Proteomes" id="UP000285146">
    <property type="component" value="Unassembled WGS sequence"/>
</dbReference>
<dbReference type="STRING" id="1230097.A0A423VVX0"/>
<proteinExistence type="predicted"/>
<protein>
    <recommendedName>
        <fullName evidence="3">Nuclear pore complex protein Nup85</fullName>
    </recommendedName>
</protein>
<dbReference type="PANTHER" id="PTHR38797:SF4">
    <property type="entry name" value="NUCLEAR PORE COMPLEX PROTEIN NUP85"/>
    <property type="match status" value="1"/>
</dbReference>
<accession>A0A423VVX0</accession>
<evidence type="ECO:0000313" key="2">
    <source>
        <dbReference type="Proteomes" id="UP000285146"/>
    </source>
</evidence>
<dbReference type="OrthoDB" id="3350591at2759"/>
<organism evidence="1 2">
    <name type="scientific">Cytospora leucostoma</name>
    <dbReference type="NCBI Taxonomy" id="1230097"/>
    <lineage>
        <taxon>Eukaryota</taxon>
        <taxon>Fungi</taxon>
        <taxon>Dikarya</taxon>
        <taxon>Ascomycota</taxon>
        <taxon>Pezizomycotina</taxon>
        <taxon>Sordariomycetes</taxon>
        <taxon>Sordariomycetidae</taxon>
        <taxon>Diaporthales</taxon>
        <taxon>Cytosporaceae</taxon>
        <taxon>Cytospora</taxon>
    </lineage>
</organism>
<evidence type="ECO:0008006" key="3">
    <source>
        <dbReference type="Google" id="ProtNLM"/>
    </source>
</evidence>
<dbReference type="InterPro" id="IPR053204">
    <property type="entry name" value="Oxopyrrolidines_Biosynth-assoc"/>
</dbReference>
<sequence length="283" mass="32224">MSIVDTEANLLQSVESRELYLNQRAMFNVLKATLEYPTNSQGKAAKLADDLKFFCSAVEEGPDNILWQLWPLVIDIVSCIPPYHPWQDSLVLSMAILRQQDVPISKFYDENRLAVWKDLPGLSLSMREAWLGIDSDPTLDVAESERIFASWRSLNSFASRITSADFSPWLNLPIWNLREAFEEPPLKGSAMDCQIWVAAEWIINCADVLYEYLSSNIPLDEHEARSLRTGSLCEDIKPLSVERWDFWKRRFSELAADADGVGLDNTSVERITEALKSMENIEG</sequence>
<dbReference type="AlphaFoldDB" id="A0A423VVX0"/>
<reference evidence="1 2" key="1">
    <citation type="submission" date="2015-09" db="EMBL/GenBank/DDBJ databases">
        <title>Host preference determinants of Valsa canker pathogens revealed by comparative genomics.</title>
        <authorList>
            <person name="Yin Z."/>
            <person name="Huang L."/>
        </authorList>
    </citation>
    <scope>NUCLEOTIDE SEQUENCE [LARGE SCALE GENOMIC DNA]</scope>
    <source>
        <strain evidence="1 2">SXYLt</strain>
    </source>
</reference>
<dbReference type="Pfam" id="PF12311">
    <property type="entry name" value="DUF3632"/>
    <property type="match status" value="1"/>
</dbReference>
<name>A0A423VVX0_9PEZI</name>
<comment type="caution">
    <text evidence="1">The sequence shown here is derived from an EMBL/GenBank/DDBJ whole genome shotgun (WGS) entry which is preliminary data.</text>
</comment>
<dbReference type="EMBL" id="LKEB01000072">
    <property type="protein sequence ID" value="ROV95245.1"/>
    <property type="molecule type" value="Genomic_DNA"/>
</dbReference>